<dbReference type="GO" id="GO:0006654">
    <property type="term" value="P:phosphatidic acid biosynthetic process"/>
    <property type="evidence" value="ECO:0007669"/>
    <property type="project" value="TreeGrafter"/>
</dbReference>
<dbReference type="PANTHER" id="PTHR10434:SF64">
    <property type="entry name" value="1-ACYL-SN-GLYCEROL-3-PHOSPHATE ACYLTRANSFERASE-RELATED"/>
    <property type="match status" value="1"/>
</dbReference>
<gene>
    <name evidence="7" type="ORF">MGR_1316</name>
</gene>
<name>A4U0L7_9PROT</name>
<accession>A4U0L7</accession>
<evidence type="ECO:0000313" key="7">
    <source>
        <dbReference type="EMBL" id="CAM76424.1"/>
    </source>
</evidence>
<keyword evidence="5 7" id="KW-0012">Acyltransferase</keyword>
<dbReference type="EMBL" id="CU459003">
    <property type="protein sequence ID" value="CAM76424.1"/>
    <property type="molecule type" value="Genomic_DNA"/>
</dbReference>
<dbReference type="PANTHER" id="PTHR10434">
    <property type="entry name" value="1-ACYL-SN-GLYCEROL-3-PHOSPHATE ACYLTRANSFERASE"/>
    <property type="match status" value="1"/>
</dbReference>
<dbReference type="SMART" id="SM00563">
    <property type="entry name" value="PlsC"/>
    <property type="match status" value="1"/>
</dbReference>
<dbReference type="Pfam" id="PF01553">
    <property type="entry name" value="Acyltransferase"/>
    <property type="match status" value="1"/>
</dbReference>
<dbReference type="RefSeq" id="WP_106002892.1">
    <property type="nucleotide sequence ID" value="NZ_CP027527.1"/>
</dbReference>
<feature type="domain" description="Phospholipid/glycerol acyltransferase" evidence="6">
    <location>
        <begin position="68"/>
        <end position="184"/>
    </location>
</feature>
<evidence type="ECO:0000256" key="4">
    <source>
        <dbReference type="ARBA" id="ARBA00023098"/>
    </source>
</evidence>
<keyword evidence="4" id="KW-0443">Lipid metabolism</keyword>
<keyword evidence="3 7" id="KW-0808">Transferase</keyword>
<keyword evidence="2" id="KW-0444">Lipid biosynthesis</keyword>
<evidence type="ECO:0000259" key="6">
    <source>
        <dbReference type="SMART" id="SM00563"/>
    </source>
</evidence>
<dbReference type="SUPFAM" id="SSF69593">
    <property type="entry name" value="Glycerol-3-phosphate (1)-acyltransferase"/>
    <property type="match status" value="1"/>
</dbReference>
<dbReference type="AlphaFoldDB" id="A4U0L7"/>
<comment type="pathway">
    <text evidence="1">Lipid metabolism.</text>
</comment>
<evidence type="ECO:0000256" key="1">
    <source>
        <dbReference type="ARBA" id="ARBA00005189"/>
    </source>
</evidence>
<organism evidence="7">
    <name type="scientific">Magnetospirillum gryphiswaldense</name>
    <dbReference type="NCBI Taxonomy" id="55518"/>
    <lineage>
        <taxon>Bacteria</taxon>
        <taxon>Pseudomonadati</taxon>
        <taxon>Pseudomonadota</taxon>
        <taxon>Alphaproteobacteria</taxon>
        <taxon>Rhodospirillales</taxon>
        <taxon>Rhodospirillaceae</taxon>
        <taxon>Magnetospirillum</taxon>
    </lineage>
</organism>
<sequence>MSNRFVAIMRFIGFVSWTLLAMGPYLVLLAIRPYACIHYARRYFQIVARICGFVVKTRGQPLQASGPVLFVSNHASYLDIIILGSVIKANFVAKAEVANWPGFGFLAKIARTVFVARKRGGTAGERDALTNRLKGGDSLMLFPEGTSNDGNNVLAFKSSLFAVAEMTGPDGKPLPVQPVSIAYTRLDGMPLCRALRPYFAWYGDMTLVGHLLDALGLGRVQVEVVFHPVVSLTDFGDRKALSNHCHDLVRQGVVKALAGRLDAPVPVVH</sequence>
<dbReference type="CDD" id="cd07989">
    <property type="entry name" value="LPLAT_AGPAT-like"/>
    <property type="match status" value="1"/>
</dbReference>
<evidence type="ECO:0000256" key="2">
    <source>
        <dbReference type="ARBA" id="ARBA00022516"/>
    </source>
</evidence>
<proteinExistence type="predicted"/>
<protein>
    <submittedName>
        <fullName evidence="7">1-acyl-sn-glycerol-3-phosphate acyltransferase</fullName>
    </submittedName>
</protein>
<evidence type="ECO:0000256" key="5">
    <source>
        <dbReference type="ARBA" id="ARBA00023315"/>
    </source>
</evidence>
<evidence type="ECO:0000256" key="3">
    <source>
        <dbReference type="ARBA" id="ARBA00022679"/>
    </source>
</evidence>
<reference evidence="7" key="1">
    <citation type="journal article" date="2007" name="J. Bacteriol.">
        <title>Comparative genome analysis of four magnetotactic bacteria reveals a complex set of group-specific genes implicated in magnetosome biomineralization and function.</title>
        <authorList>
            <person name="Richter M."/>
            <person name="Kube M."/>
            <person name="Bazylinski D.A."/>
            <person name="Lombardot T."/>
            <person name="Gloeckner F.O."/>
            <person name="Reinhardt R."/>
            <person name="Schueler D."/>
        </authorList>
    </citation>
    <scope>NUCLEOTIDE SEQUENCE</scope>
    <source>
        <strain evidence="7">MSR-1</strain>
    </source>
</reference>
<dbReference type="GO" id="GO:0003841">
    <property type="term" value="F:1-acylglycerol-3-phosphate O-acyltransferase activity"/>
    <property type="evidence" value="ECO:0007669"/>
    <property type="project" value="TreeGrafter"/>
</dbReference>
<dbReference type="InterPro" id="IPR002123">
    <property type="entry name" value="Plipid/glycerol_acylTrfase"/>
</dbReference>